<accession>A0A7L0DMJ5</accession>
<comment type="caution">
    <text evidence="11">The sequence shown here is derived from an EMBL/GenBank/DDBJ whole genome shotgun (WGS) entry which is preliminary data.</text>
</comment>
<dbReference type="GO" id="GO:0005819">
    <property type="term" value="C:spindle"/>
    <property type="evidence" value="ECO:0007669"/>
    <property type="project" value="UniProtKB-SubCell"/>
</dbReference>
<comment type="similarity">
    <text evidence="2">Belongs to the HAUS1 family.</text>
</comment>
<name>A0A7L0DMJ5_9CHAR</name>
<evidence type="ECO:0000256" key="9">
    <source>
        <dbReference type="ARBA" id="ARBA00023306"/>
    </source>
</evidence>
<evidence type="ECO:0000256" key="7">
    <source>
        <dbReference type="ARBA" id="ARBA00023054"/>
    </source>
</evidence>
<organism evidence="11 12">
    <name type="scientific">Rostratula benghalensis</name>
    <name type="common">greater painted-snipe</name>
    <dbReference type="NCBI Taxonomy" id="118793"/>
    <lineage>
        <taxon>Eukaryota</taxon>
        <taxon>Metazoa</taxon>
        <taxon>Chordata</taxon>
        <taxon>Craniata</taxon>
        <taxon>Vertebrata</taxon>
        <taxon>Euteleostomi</taxon>
        <taxon>Archelosauria</taxon>
        <taxon>Archosauria</taxon>
        <taxon>Dinosauria</taxon>
        <taxon>Saurischia</taxon>
        <taxon>Theropoda</taxon>
        <taxon>Coelurosauria</taxon>
        <taxon>Aves</taxon>
        <taxon>Neognathae</taxon>
        <taxon>Neoaves</taxon>
        <taxon>Charadriiformes</taxon>
        <taxon>Rostratulidae</taxon>
        <taxon>Rostratula</taxon>
    </lineage>
</organism>
<dbReference type="InterPro" id="IPR026243">
    <property type="entry name" value="HAUS1"/>
</dbReference>
<dbReference type="GO" id="GO:0005874">
    <property type="term" value="C:microtubule"/>
    <property type="evidence" value="ECO:0007669"/>
    <property type="project" value="UniProtKB-KW"/>
</dbReference>
<keyword evidence="8" id="KW-0206">Cytoskeleton</keyword>
<evidence type="ECO:0000256" key="4">
    <source>
        <dbReference type="ARBA" id="ARBA00022618"/>
    </source>
</evidence>
<dbReference type="PANTHER" id="PTHR31570:SF1">
    <property type="entry name" value="HAUS AUGMIN-LIKE COMPLEX SUBUNIT 1"/>
    <property type="match status" value="1"/>
</dbReference>
<dbReference type="AlphaFoldDB" id="A0A7L0DMJ5"/>
<dbReference type="EMBL" id="VXAI01000714">
    <property type="protein sequence ID" value="NXJ71901.1"/>
    <property type="molecule type" value="Genomic_DNA"/>
</dbReference>
<keyword evidence="5" id="KW-0493">Microtubule</keyword>
<dbReference type="PRINTS" id="PR02087">
    <property type="entry name" value="HAUSAUGMINL1"/>
</dbReference>
<evidence type="ECO:0000256" key="6">
    <source>
        <dbReference type="ARBA" id="ARBA00022776"/>
    </source>
</evidence>
<dbReference type="GO" id="GO:0005829">
    <property type="term" value="C:cytosol"/>
    <property type="evidence" value="ECO:0007669"/>
    <property type="project" value="TreeGrafter"/>
</dbReference>
<gene>
    <name evidence="11" type="primary">Haus1</name>
    <name evidence="11" type="ORF">ROSBEN_R08782</name>
</gene>
<feature type="non-terminal residue" evidence="11">
    <location>
        <position position="213"/>
    </location>
</feature>
<comment type="subcellular location">
    <subcellularLocation>
        <location evidence="1">Cytoplasm</location>
        <location evidence="1">Cytoskeleton</location>
        <location evidence="1">Spindle</location>
    </subcellularLocation>
</comment>
<keyword evidence="3" id="KW-0963">Cytoplasm</keyword>
<keyword evidence="7 10" id="KW-0175">Coiled coil</keyword>
<evidence type="ECO:0000256" key="3">
    <source>
        <dbReference type="ARBA" id="ARBA00022490"/>
    </source>
</evidence>
<evidence type="ECO:0000313" key="12">
    <source>
        <dbReference type="Proteomes" id="UP000545435"/>
    </source>
</evidence>
<feature type="coiled-coil region" evidence="10">
    <location>
        <begin position="110"/>
        <end position="193"/>
    </location>
</feature>
<keyword evidence="9" id="KW-0131">Cell cycle</keyword>
<dbReference type="GO" id="GO:0007098">
    <property type="term" value="P:centrosome cycle"/>
    <property type="evidence" value="ECO:0007669"/>
    <property type="project" value="TreeGrafter"/>
</dbReference>
<keyword evidence="4" id="KW-0132">Cell division</keyword>
<reference evidence="11 12" key="1">
    <citation type="submission" date="2019-09" db="EMBL/GenBank/DDBJ databases">
        <title>Bird 10,000 Genomes (B10K) Project - Family phase.</title>
        <authorList>
            <person name="Zhang G."/>
        </authorList>
    </citation>
    <scope>NUCLEOTIDE SEQUENCE [LARGE SCALE GENOMIC DNA]</scope>
    <source>
        <strain evidence="11">B10K-DU-006-20</strain>
        <tissue evidence="11">Mixed tissue sample</tissue>
    </source>
</reference>
<dbReference type="Pfam" id="PF25762">
    <property type="entry name" value="HAUS1"/>
    <property type="match status" value="1"/>
</dbReference>
<evidence type="ECO:0000313" key="11">
    <source>
        <dbReference type="EMBL" id="NXJ71901.1"/>
    </source>
</evidence>
<protein>
    <submittedName>
        <fullName evidence="11">HAUS1 protein</fullName>
    </submittedName>
</protein>
<keyword evidence="12" id="KW-1185">Reference proteome</keyword>
<dbReference type="Proteomes" id="UP000545435">
    <property type="component" value="Unassembled WGS sequence"/>
</dbReference>
<dbReference type="GO" id="GO:0051225">
    <property type="term" value="P:spindle assembly"/>
    <property type="evidence" value="ECO:0007669"/>
    <property type="project" value="InterPro"/>
</dbReference>
<dbReference type="PANTHER" id="PTHR31570">
    <property type="entry name" value="HAUS AUGMIN-LIKE COMPLEX SUBUNIT 1"/>
    <property type="match status" value="1"/>
</dbReference>
<evidence type="ECO:0000256" key="1">
    <source>
        <dbReference type="ARBA" id="ARBA00004186"/>
    </source>
</evidence>
<dbReference type="GO" id="GO:0051301">
    <property type="term" value="P:cell division"/>
    <property type="evidence" value="ECO:0007669"/>
    <property type="project" value="UniProtKB-KW"/>
</dbReference>
<dbReference type="GO" id="GO:0070652">
    <property type="term" value="C:HAUS complex"/>
    <property type="evidence" value="ECO:0007669"/>
    <property type="project" value="InterPro"/>
</dbReference>
<feature type="non-terminal residue" evidence="11">
    <location>
        <position position="1"/>
    </location>
</feature>
<evidence type="ECO:0000256" key="8">
    <source>
        <dbReference type="ARBA" id="ARBA00023212"/>
    </source>
</evidence>
<evidence type="ECO:0000256" key="5">
    <source>
        <dbReference type="ARBA" id="ARBA00022701"/>
    </source>
</evidence>
<sequence>QVTVWLKKVFGSEPIPQYEVNKETVDFLYDLAECSEARERDAVLLIEDMKQRTAEYEEQTEYLKALLGQSLGISPWSLSSEGTRYLDVLVSSAMTLETKDTSLVSFFCAINNMTSELYATEAKNRKMELELKTMREKTSAALVLEQQLKEDLKKTEEYLETENCKVNAQLQKIKFLNAKSEDFLVRIKAAEEQLAARGFDQSLTHGSLVKLSE</sequence>
<keyword evidence="6" id="KW-0498">Mitosis</keyword>
<proteinExistence type="inferred from homology"/>
<evidence type="ECO:0000256" key="2">
    <source>
        <dbReference type="ARBA" id="ARBA00005479"/>
    </source>
</evidence>
<evidence type="ECO:0000256" key="10">
    <source>
        <dbReference type="SAM" id="Coils"/>
    </source>
</evidence>